<protein>
    <recommendedName>
        <fullName evidence="1">DUF6729 domain-containing protein</fullName>
    </recommendedName>
</protein>
<keyword evidence="3" id="KW-1185">Reference proteome</keyword>
<reference evidence="2" key="1">
    <citation type="journal article" date="2019" name="bioRxiv">
        <title>The Genome of the Zebra Mussel, Dreissena polymorpha: A Resource for Invasive Species Research.</title>
        <authorList>
            <person name="McCartney M.A."/>
            <person name="Auch B."/>
            <person name="Kono T."/>
            <person name="Mallez S."/>
            <person name="Zhang Y."/>
            <person name="Obille A."/>
            <person name="Becker A."/>
            <person name="Abrahante J.E."/>
            <person name="Garbe J."/>
            <person name="Badalamenti J.P."/>
            <person name="Herman A."/>
            <person name="Mangelson H."/>
            <person name="Liachko I."/>
            <person name="Sullivan S."/>
            <person name="Sone E.D."/>
            <person name="Koren S."/>
            <person name="Silverstein K.A.T."/>
            <person name="Beckman K.B."/>
            <person name="Gohl D.M."/>
        </authorList>
    </citation>
    <scope>NUCLEOTIDE SEQUENCE</scope>
    <source>
        <strain evidence="2">Duluth1</strain>
        <tissue evidence="2">Whole animal</tissue>
    </source>
</reference>
<dbReference type="Proteomes" id="UP000828390">
    <property type="component" value="Unassembled WGS sequence"/>
</dbReference>
<dbReference type="PANTHER" id="PTHR24401">
    <property type="entry name" value="SI:CH211-243P7.3-RELATED"/>
    <property type="match status" value="1"/>
</dbReference>
<proteinExistence type="predicted"/>
<name>A0A9D4F7E6_DREPO</name>
<dbReference type="InterPro" id="IPR046616">
    <property type="entry name" value="DUF6729"/>
</dbReference>
<dbReference type="EMBL" id="JAIWYP010000007">
    <property type="protein sequence ID" value="KAH3793403.1"/>
    <property type="molecule type" value="Genomic_DNA"/>
</dbReference>
<accession>A0A9D4F7E6</accession>
<dbReference type="AlphaFoldDB" id="A0A9D4F7E6"/>
<dbReference type="PANTHER" id="PTHR24401:SF29">
    <property type="entry name" value="SI:CH211-243P7.3-RELATED"/>
    <property type="match status" value="1"/>
</dbReference>
<comment type="caution">
    <text evidence="2">The sequence shown here is derived from an EMBL/GenBank/DDBJ whole genome shotgun (WGS) entry which is preliminary data.</text>
</comment>
<dbReference type="Pfam" id="PF20499">
    <property type="entry name" value="DUF6729"/>
    <property type="match status" value="1"/>
</dbReference>
<evidence type="ECO:0000259" key="1">
    <source>
        <dbReference type="Pfam" id="PF20499"/>
    </source>
</evidence>
<gene>
    <name evidence="2" type="ORF">DPMN_146911</name>
</gene>
<sequence length="192" mass="21543">MKACDKKVVRLWCERGLGNSSYQIQKKLQEHHGEDWLERSALYLNDCNKLKKASSSGLVNKLSFQDPPAMLPVPQFRWLMQVYIKDVLCRLEESKVAITCVFVRILKMDSARKVVGKLAGPARGTAFWATNIDNEYGQVLMSVITAAEGHGLASMAEGIMTRYREAGVDIPPVLYVDRDCCGTSSVRNLFHC</sequence>
<feature type="domain" description="DUF6729" evidence="1">
    <location>
        <begin position="3"/>
        <end position="88"/>
    </location>
</feature>
<organism evidence="2 3">
    <name type="scientific">Dreissena polymorpha</name>
    <name type="common">Zebra mussel</name>
    <name type="synonym">Mytilus polymorpha</name>
    <dbReference type="NCBI Taxonomy" id="45954"/>
    <lineage>
        <taxon>Eukaryota</taxon>
        <taxon>Metazoa</taxon>
        <taxon>Spiralia</taxon>
        <taxon>Lophotrochozoa</taxon>
        <taxon>Mollusca</taxon>
        <taxon>Bivalvia</taxon>
        <taxon>Autobranchia</taxon>
        <taxon>Heteroconchia</taxon>
        <taxon>Euheterodonta</taxon>
        <taxon>Imparidentia</taxon>
        <taxon>Neoheterodontei</taxon>
        <taxon>Myida</taxon>
        <taxon>Dreissenoidea</taxon>
        <taxon>Dreissenidae</taxon>
        <taxon>Dreissena</taxon>
    </lineage>
</organism>
<evidence type="ECO:0000313" key="3">
    <source>
        <dbReference type="Proteomes" id="UP000828390"/>
    </source>
</evidence>
<reference evidence="2" key="2">
    <citation type="submission" date="2020-11" db="EMBL/GenBank/DDBJ databases">
        <authorList>
            <person name="McCartney M.A."/>
            <person name="Auch B."/>
            <person name="Kono T."/>
            <person name="Mallez S."/>
            <person name="Becker A."/>
            <person name="Gohl D.M."/>
            <person name="Silverstein K.A.T."/>
            <person name="Koren S."/>
            <person name="Bechman K.B."/>
            <person name="Herman A."/>
            <person name="Abrahante J.E."/>
            <person name="Garbe J."/>
        </authorList>
    </citation>
    <scope>NUCLEOTIDE SEQUENCE</scope>
    <source>
        <strain evidence="2">Duluth1</strain>
        <tissue evidence="2">Whole animal</tissue>
    </source>
</reference>
<evidence type="ECO:0000313" key="2">
    <source>
        <dbReference type="EMBL" id="KAH3793403.1"/>
    </source>
</evidence>